<protein>
    <submittedName>
        <fullName evidence="2">DUF2063 domain-containing protein</fullName>
    </submittedName>
</protein>
<feature type="domain" description="Putative DNA-binding" evidence="1">
    <location>
        <begin position="10"/>
        <end position="96"/>
    </location>
</feature>
<dbReference type="AlphaFoldDB" id="A0A917YLL8"/>
<reference evidence="2 3" key="1">
    <citation type="journal article" date="2014" name="Int. J. Syst. Evol. Microbiol.">
        <title>Complete genome sequence of Corynebacterium casei LMG S-19264T (=DSM 44701T), isolated from a smear-ripened cheese.</title>
        <authorList>
            <consortium name="US DOE Joint Genome Institute (JGI-PGF)"/>
            <person name="Walter F."/>
            <person name="Albersmeier A."/>
            <person name="Kalinowski J."/>
            <person name="Ruckert C."/>
        </authorList>
    </citation>
    <scope>NUCLEOTIDE SEQUENCE [LARGE SCALE GENOMIC DNA]</scope>
    <source>
        <strain evidence="2 3">CGMCC 1.7029</strain>
    </source>
</reference>
<dbReference type="Gene3D" id="1.10.150.690">
    <property type="entry name" value="DUF2063"/>
    <property type="match status" value="1"/>
</dbReference>
<keyword evidence="3" id="KW-1185">Reference proteome</keyword>
<dbReference type="RefSeq" id="WP_158635595.1">
    <property type="nucleotide sequence ID" value="NZ_BMLP01000004.1"/>
</dbReference>
<dbReference type="InterPro" id="IPR018640">
    <property type="entry name" value="DUF2063"/>
</dbReference>
<sequence>MHAHREFIAAFDASLKGATLPPGVTACAPDETERRFAVYRNNVASSLTEALARRYPVIQRLVGAEFFAAMARLYAEAKRPRSPVLLEWGDSFPDFLAGFPPLQTYPYMADVAAIEFARGVAFHAADAPPAAPEVFASADPSRLRLRLHPSVQVLRLTSPAVSIWTLNQPGSAPAPLTQTQPEIALILRDRAFNVPVFAISAGDAALIEQLGQGATLMAAAEMAHWAEPQHDPQPLVLRLIQSGAILDAMETPECAPKSAL</sequence>
<dbReference type="InterPro" id="IPR044922">
    <property type="entry name" value="DUF2063_N_sf"/>
</dbReference>
<name>A0A917YLL8_9RHOB</name>
<dbReference type="EMBL" id="BMLP01000004">
    <property type="protein sequence ID" value="GGO33970.1"/>
    <property type="molecule type" value="Genomic_DNA"/>
</dbReference>
<organism evidence="2 3">
    <name type="scientific">Gemmobacter aquaticus</name>
    <dbReference type="NCBI Taxonomy" id="490185"/>
    <lineage>
        <taxon>Bacteria</taxon>
        <taxon>Pseudomonadati</taxon>
        <taxon>Pseudomonadota</taxon>
        <taxon>Alphaproteobacteria</taxon>
        <taxon>Rhodobacterales</taxon>
        <taxon>Paracoccaceae</taxon>
        <taxon>Gemmobacter</taxon>
    </lineage>
</organism>
<proteinExistence type="predicted"/>
<comment type="caution">
    <text evidence="2">The sequence shown here is derived from an EMBL/GenBank/DDBJ whole genome shotgun (WGS) entry which is preliminary data.</text>
</comment>
<evidence type="ECO:0000313" key="2">
    <source>
        <dbReference type="EMBL" id="GGO33970.1"/>
    </source>
</evidence>
<evidence type="ECO:0000259" key="1">
    <source>
        <dbReference type="Pfam" id="PF09836"/>
    </source>
</evidence>
<evidence type="ECO:0000313" key="3">
    <source>
        <dbReference type="Proteomes" id="UP000598196"/>
    </source>
</evidence>
<dbReference type="Proteomes" id="UP000598196">
    <property type="component" value="Unassembled WGS sequence"/>
</dbReference>
<dbReference type="PROSITE" id="PS51257">
    <property type="entry name" value="PROKAR_LIPOPROTEIN"/>
    <property type="match status" value="1"/>
</dbReference>
<dbReference type="OrthoDB" id="4146344at2"/>
<gene>
    <name evidence="2" type="ORF">GCM10010991_24100</name>
</gene>
<accession>A0A917YLL8</accession>
<dbReference type="Pfam" id="PF09836">
    <property type="entry name" value="DUF2063"/>
    <property type="match status" value="1"/>
</dbReference>